<dbReference type="Proteomes" id="UP000076842">
    <property type="component" value="Unassembled WGS sequence"/>
</dbReference>
<feature type="compositionally biased region" description="Polar residues" evidence="1">
    <location>
        <begin position="29"/>
        <end position="49"/>
    </location>
</feature>
<feature type="region of interest" description="Disordered" evidence="1">
    <location>
        <begin position="1"/>
        <end position="165"/>
    </location>
</feature>
<sequence length="437" mass="47236">MAHRRTAKREATAVDRGARAANRAARQESVGSQTPSTASKKRVSITSSEAPRAKASKTGETTADEPEGECPATSVTEETPTSKQPTAEPEDAESVVERGEEPSEERGEEPGTVDTVLSTDVAEEGPNEEATTETEPAPVEQQTDAETSPATPFVALQDGEEDGPPVDEVIAERMKKYGKQVPSRPAARDAWANDPEKIGPWRRQVVSDAKRSVEGFKQLKVDKVRYLKANAQKAWYDAWGVPYNAVPKGADTDLPDDDFPAPIASQSTEPDEETRALRDAFEQALAAKNGPAAAERTVGPIVRSRVPTEDVEEPVEDVAPTAVEQATVANDTVPSANDGAEDEGPGQTRSNDEPPADEGEDVPNELYTDTVDNGGWPNETLPVEDTRANKALALQFADDAGREKGYRDILKESGHDWRTANPDDLGKEERDFLYHVL</sequence>
<feature type="compositionally biased region" description="Polar residues" evidence="1">
    <location>
        <begin position="141"/>
        <end position="150"/>
    </location>
</feature>
<dbReference type="AlphaFoldDB" id="A0A165DW53"/>
<keyword evidence="3" id="KW-1185">Reference proteome</keyword>
<name>A0A165DW53_9BASI</name>
<feature type="compositionally biased region" description="Acidic residues" evidence="1">
    <location>
        <begin position="354"/>
        <end position="363"/>
    </location>
</feature>
<dbReference type="EMBL" id="KV424032">
    <property type="protein sequence ID" value="KZT53663.1"/>
    <property type="molecule type" value="Genomic_DNA"/>
</dbReference>
<feature type="region of interest" description="Disordered" evidence="1">
    <location>
        <begin position="249"/>
        <end position="382"/>
    </location>
</feature>
<evidence type="ECO:0000313" key="2">
    <source>
        <dbReference type="EMBL" id="KZT53663.1"/>
    </source>
</evidence>
<feature type="compositionally biased region" description="Polar residues" evidence="1">
    <location>
        <begin position="73"/>
        <end position="85"/>
    </location>
</feature>
<evidence type="ECO:0000256" key="1">
    <source>
        <dbReference type="SAM" id="MobiDB-lite"/>
    </source>
</evidence>
<reference evidence="2 3" key="1">
    <citation type="journal article" date="2016" name="Mol. Biol. Evol.">
        <title>Comparative Genomics of Early-Diverging Mushroom-Forming Fungi Provides Insights into the Origins of Lignocellulose Decay Capabilities.</title>
        <authorList>
            <person name="Nagy L.G."/>
            <person name="Riley R."/>
            <person name="Tritt A."/>
            <person name="Adam C."/>
            <person name="Daum C."/>
            <person name="Floudas D."/>
            <person name="Sun H."/>
            <person name="Yadav J.S."/>
            <person name="Pangilinan J."/>
            <person name="Larsson K.H."/>
            <person name="Matsuura K."/>
            <person name="Barry K."/>
            <person name="Labutti K."/>
            <person name="Kuo R."/>
            <person name="Ohm R.A."/>
            <person name="Bhattacharya S.S."/>
            <person name="Shirouzu T."/>
            <person name="Yoshinaga Y."/>
            <person name="Martin F.M."/>
            <person name="Grigoriev I.V."/>
            <person name="Hibbett D.S."/>
        </authorList>
    </citation>
    <scope>NUCLEOTIDE SEQUENCE [LARGE SCALE GENOMIC DNA]</scope>
    <source>
        <strain evidence="2 3">HHB12733</strain>
    </source>
</reference>
<proteinExistence type="predicted"/>
<feature type="compositionally biased region" description="Basic and acidic residues" evidence="1">
    <location>
        <begin position="95"/>
        <end position="109"/>
    </location>
</feature>
<feature type="compositionally biased region" description="Basic and acidic residues" evidence="1">
    <location>
        <begin position="8"/>
        <end position="18"/>
    </location>
</feature>
<protein>
    <submittedName>
        <fullName evidence="2">Uncharacterized protein</fullName>
    </submittedName>
</protein>
<evidence type="ECO:0000313" key="3">
    <source>
        <dbReference type="Proteomes" id="UP000076842"/>
    </source>
</evidence>
<gene>
    <name evidence="2" type="ORF">CALCODRAFT_486193</name>
</gene>
<feature type="compositionally biased region" description="Acidic residues" evidence="1">
    <location>
        <begin position="121"/>
        <end position="132"/>
    </location>
</feature>
<organism evidence="2 3">
    <name type="scientific">Calocera cornea HHB12733</name>
    <dbReference type="NCBI Taxonomy" id="1353952"/>
    <lineage>
        <taxon>Eukaryota</taxon>
        <taxon>Fungi</taxon>
        <taxon>Dikarya</taxon>
        <taxon>Basidiomycota</taxon>
        <taxon>Agaricomycotina</taxon>
        <taxon>Dacrymycetes</taxon>
        <taxon>Dacrymycetales</taxon>
        <taxon>Dacrymycetaceae</taxon>
        <taxon>Calocera</taxon>
    </lineage>
</organism>
<feature type="non-terminal residue" evidence="2">
    <location>
        <position position="437"/>
    </location>
</feature>
<dbReference type="InParanoid" id="A0A165DW53"/>
<accession>A0A165DW53</accession>